<dbReference type="InterPro" id="IPR002110">
    <property type="entry name" value="Ankyrin_rpt"/>
</dbReference>
<dbReference type="PRINTS" id="PR00114">
    <property type="entry name" value="STPHPHTASE"/>
</dbReference>
<dbReference type="Proteomes" id="UP000199452">
    <property type="component" value="Unassembled WGS sequence"/>
</dbReference>
<evidence type="ECO:0000313" key="4">
    <source>
        <dbReference type="Proteomes" id="UP000199452"/>
    </source>
</evidence>
<dbReference type="STRING" id="1640674.SAMN05216323_100534"/>
<dbReference type="Gene3D" id="1.25.40.20">
    <property type="entry name" value="Ankyrin repeat-containing domain"/>
    <property type="match status" value="1"/>
</dbReference>
<evidence type="ECO:0000313" key="3">
    <source>
        <dbReference type="EMBL" id="SDB86968.1"/>
    </source>
</evidence>
<dbReference type="Pfam" id="PF00149">
    <property type="entry name" value="Metallophos"/>
    <property type="match status" value="1"/>
</dbReference>
<gene>
    <name evidence="3" type="ORF">SAMN05216323_100534</name>
</gene>
<protein>
    <submittedName>
        <fullName evidence="3">Ankyrin repeat</fullName>
    </submittedName>
</protein>
<dbReference type="SUPFAM" id="SSF56300">
    <property type="entry name" value="Metallo-dependent phosphatases"/>
    <property type="match status" value="1"/>
</dbReference>
<dbReference type="PANTHER" id="PTHR46546:SF4">
    <property type="entry name" value="SHEWANELLA-LIKE PROTEIN PHOSPHATASE 1"/>
    <property type="match status" value="1"/>
</dbReference>
<reference evidence="3 4" key="1">
    <citation type="submission" date="2016-09" db="EMBL/GenBank/DDBJ databases">
        <authorList>
            <person name="Capua I."/>
            <person name="De Benedictis P."/>
            <person name="Joannis T."/>
            <person name="Lombin L.H."/>
            <person name="Cattoli G."/>
        </authorList>
    </citation>
    <scope>NUCLEOTIDE SEQUENCE [LARGE SCALE GENOMIC DNA]</scope>
    <source>
        <strain evidence="3 4">A7P-90m</strain>
    </source>
</reference>
<dbReference type="PANTHER" id="PTHR46546">
    <property type="entry name" value="SHEWANELLA-LIKE PROTEIN PHOSPHATASE 1"/>
    <property type="match status" value="1"/>
</dbReference>
<sequence length="536" mass="60439">MRNISKLLFVLLFLFSGNLLGQSRDSLLIALVHTNSLKTLDSLVSRVDVDDPLGQSQDPLLFYAIQENNLEAVKLLIKKGASIEKLFSDVNALMNCSIKGRTEIGAYLISIGANVNSFNSRRNTALIYAARYGRLPFVKLLLDNGANAEVKNITNISALDYAEKFAEVAISEQIRLTIENKYIPFKPSFRDGPHVFTSMWNTFTKDYLNFDSSSQKFTRTSESFKYQKGSAKLMVNESIGEITVSFKQPRAAKHHKSNYSKIFAVGDVHGAYDSLLVLLTNNGVIDHNTNWTFDDGVLVFVGDIFDRGNQVTECLWLIYKLQIQSTENGGTLFWTLGNHEIMELEGDTRYLHNNDLLLTTKNKTTYMDLFGKESLLGLWIRQQQTVVRIGNILFSHAGISPQLIKNKFTIGDINSLVNRFVNRKQLDPTDIERISLLFGEYGPFWYRGYVQSSSYANKLDSVEVASINRSLDVRVQIIGHTEVNQIEPSYGGSVIPIDVSFVSPQVSIQGLYIEADKFYRALRDGKKVFLFSISKD</sequence>
<dbReference type="InterPro" id="IPR006186">
    <property type="entry name" value="Ser/Thr-sp_prot-phosphatase"/>
</dbReference>
<keyword evidence="4" id="KW-1185">Reference proteome</keyword>
<organism evidence="3 4">
    <name type="scientific">Williamwhitmania taraxaci</name>
    <dbReference type="NCBI Taxonomy" id="1640674"/>
    <lineage>
        <taxon>Bacteria</taxon>
        <taxon>Pseudomonadati</taxon>
        <taxon>Bacteroidota</taxon>
        <taxon>Bacteroidia</taxon>
        <taxon>Bacteroidales</taxon>
        <taxon>Williamwhitmaniaceae</taxon>
        <taxon>Williamwhitmania</taxon>
    </lineage>
</organism>
<accession>A0A1G6GYK1</accession>
<evidence type="ECO:0000259" key="2">
    <source>
        <dbReference type="Pfam" id="PF00149"/>
    </source>
</evidence>
<dbReference type="Gene3D" id="3.60.21.10">
    <property type="match status" value="1"/>
</dbReference>
<name>A0A1G6GYK1_9BACT</name>
<keyword evidence="1" id="KW-0040">ANK repeat</keyword>
<dbReference type="AlphaFoldDB" id="A0A1G6GYK1"/>
<dbReference type="GO" id="GO:0016787">
    <property type="term" value="F:hydrolase activity"/>
    <property type="evidence" value="ECO:0007669"/>
    <property type="project" value="InterPro"/>
</dbReference>
<dbReference type="InterPro" id="IPR036770">
    <property type="entry name" value="Ankyrin_rpt-contain_sf"/>
</dbReference>
<dbReference type="PROSITE" id="PS50088">
    <property type="entry name" value="ANK_REPEAT"/>
    <property type="match status" value="1"/>
</dbReference>
<dbReference type="InterPro" id="IPR029052">
    <property type="entry name" value="Metallo-depent_PP-like"/>
</dbReference>
<evidence type="ECO:0000256" key="1">
    <source>
        <dbReference type="PROSITE-ProRule" id="PRU00023"/>
    </source>
</evidence>
<proteinExistence type="predicted"/>
<dbReference type="InterPro" id="IPR004843">
    <property type="entry name" value="Calcineurin-like_PHP"/>
</dbReference>
<dbReference type="EMBL" id="FMYP01000005">
    <property type="protein sequence ID" value="SDB86968.1"/>
    <property type="molecule type" value="Genomic_DNA"/>
</dbReference>
<dbReference type="Pfam" id="PF12796">
    <property type="entry name" value="Ank_2"/>
    <property type="match status" value="1"/>
</dbReference>
<dbReference type="PROSITE" id="PS50297">
    <property type="entry name" value="ANK_REP_REGION"/>
    <property type="match status" value="1"/>
</dbReference>
<dbReference type="SMART" id="SM00248">
    <property type="entry name" value="ANK"/>
    <property type="match status" value="3"/>
</dbReference>
<dbReference type="OrthoDB" id="7550081at2"/>
<dbReference type="RefSeq" id="WP_092435216.1">
    <property type="nucleotide sequence ID" value="NZ_FMYP01000005.1"/>
</dbReference>
<dbReference type="SUPFAM" id="SSF48403">
    <property type="entry name" value="Ankyrin repeat"/>
    <property type="match status" value="1"/>
</dbReference>
<feature type="repeat" description="ANK" evidence="1">
    <location>
        <begin position="121"/>
        <end position="153"/>
    </location>
</feature>
<feature type="domain" description="Calcineurin-like phosphoesterase" evidence="2">
    <location>
        <begin position="261"/>
        <end position="481"/>
    </location>
</feature>